<accession>A0A0A9EJY4</accession>
<organism evidence="1">
    <name type="scientific">Arundo donax</name>
    <name type="common">Giant reed</name>
    <name type="synonym">Donax arundinaceus</name>
    <dbReference type="NCBI Taxonomy" id="35708"/>
    <lineage>
        <taxon>Eukaryota</taxon>
        <taxon>Viridiplantae</taxon>
        <taxon>Streptophyta</taxon>
        <taxon>Embryophyta</taxon>
        <taxon>Tracheophyta</taxon>
        <taxon>Spermatophyta</taxon>
        <taxon>Magnoliopsida</taxon>
        <taxon>Liliopsida</taxon>
        <taxon>Poales</taxon>
        <taxon>Poaceae</taxon>
        <taxon>PACMAD clade</taxon>
        <taxon>Arundinoideae</taxon>
        <taxon>Arundineae</taxon>
        <taxon>Arundo</taxon>
    </lineage>
</organism>
<protein>
    <submittedName>
        <fullName evidence="1">Uncharacterized protein</fullName>
    </submittedName>
</protein>
<name>A0A0A9EJY4_ARUDO</name>
<reference evidence="1" key="1">
    <citation type="submission" date="2014-09" db="EMBL/GenBank/DDBJ databases">
        <authorList>
            <person name="Magalhaes I.L.F."/>
            <person name="Oliveira U."/>
            <person name="Santos F.R."/>
            <person name="Vidigal T.H.D.A."/>
            <person name="Brescovit A.D."/>
            <person name="Santos A.J."/>
        </authorList>
    </citation>
    <scope>NUCLEOTIDE SEQUENCE</scope>
    <source>
        <tissue evidence="1">Shoot tissue taken approximately 20 cm above the soil surface</tissue>
    </source>
</reference>
<evidence type="ECO:0000313" key="1">
    <source>
        <dbReference type="EMBL" id="JAD98130.1"/>
    </source>
</evidence>
<dbReference type="AlphaFoldDB" id="A0A0A9EJY4"/>
<proteinExistence type="predicted"/>
<reference evidence="1" key="2">
    <citation type="journal article" date="2015" name="Data Brief">
        <title>Shoot transcriptome of the giant reed, Arundo donax.</title>
        <authorList>
            <person name="Barrero R.A."/>
            <person name="Guerrero F.D."/>
            <person name="Moolhuijzen P."/>
            <person name="Goolsby J.A."/>
            <person name="Tidwell J."/>
            <person name="Bellgard S.E."/>
            <person name="Bellgard M.I."/>
        </authorList>
    </citation>
    <scope>NUCLEOTIDE SEQUENCE</scope>
    <source>
        <tissue evidence="1">Shoot tissue taken approximately 20 cm above the soil surface</tissue>
    </source>
</reference>
<sequence length="25" mass="2806">MAQTAARCAQLSPFLVGYELLEHKE</sequence>
<dbReference type="EMBL" id="GBRH01199765">
    <property type="protein sequence ID" value="JAD98130.1"/>
    <property type="molecule type" value="Transcribed_RNA"/>
</dbReference>